<evidence type="ECO:0000313" key="5">
    <source>
        <dbReference type="Proteomes" id="UP000050827"/>
    </source>
</evidence>
<gene>
    <name evidence="4" type="ORF">AAY42_01285</name>
</gene>
<dbReference type="Pfam" id="PF03629">
    <property type="entry name" value="SASA"/>
    <property type="match status" value="2"/>
</dbReference>
<evidence type="ECO:0000256" key="1">
    <source>
        <dbReference type="ARBA" id="ARBA00022801"/>
    </source>
</evidence>
<dbReference type="RefSeq" id="WP_082433287.1">
    <property type="nucleotide sequence ID" value="NZ_LCTZ01000002.1"/>
</dbReference>
<keyword evidence="5" id="KW-1185">Reference proteome</keyword>
<dbReference type="PATRIC" id="fig|1547436.3.peg.269"/>
<dbReference type="GO" id="GO:0001681">
    <property type="term" value="F:sialate O-acetylesterase activity"/>
    <property type="evidence" value="ECO:0007669"/>
    <property type="project" value="InterPro"/>
</dbReference>
<dbReference type="PANTHER" id="PTHR22901">
    <property type="entry name" value="SIALATE O-ACETYLESTERASE"/>
    <property type="match status" value="1"/>
</dbReference>
<accession>A0A0Q1CDB2</accession>
<dbReference type="Proteomes" id="UP000050827">
    <property type="component" value="Unassembled WGS sequence"/>
</dbReference>
<dbReference type="InterPro" id="IPR039329">
    <property type="entry name" value="SIAE"/>
</dbReference>
<dbReference type="OrthoDB" id="9816001at2"/>
<feature type="chain" id="PRO_5006189162" description="Sialate O-acetylesterase domain-containing protein" evidence="2">
    <location>
        <begin position="19"/>
        <end position="508"/>
    </location>
</feature>
<dbReference type="PANTHER" id="PTHR22901:SF0">
    <property type="entry name" value="SIALATE O-ACETYLESTERASE"/>
    <property type="match status" value="1"/>
</dbReference>
<dbReference type="EMBL" id="LCTZ01000002">
    <property type="protein sequence ID" value="KQC28682.1"/>
    <property type="molecule type" value="Genomic_DNA"/>
</dbReference>
<dbReference type="AlphaFoldDB" id="A0A0Q1CDB2"/>
<dbReference type="STRING" id="346185.AAY42_01285"/>
<evidence type="ECO:0000256" key="2">
    <source>
        <dbReference type="SAM" id="SignalP"/>
    </source>
</evidence>
<keyword evidence="2" id="KW-0732">Signal</keyword>
<keyword evidence="1" id="KW-0378">Hydrolase</keyword>
<feature type="domain" description="Sialate O-acetylesterase" evidence="3">
    <location>
        <begin position="102"/>
        <end position="220"/>
    </location>
</feature>
<dbReference type="GO" id="GO:0005975">
    <property type="term" value="P:carbohydrate metabolic process"/>
    <property type="evidence" value="ECO:0007669"/>
    <property type="project" value="TreeGrafter"/>
</dbReference>
<sequence length="508" mass="57343">MKLLATTLFLLATIGLSAQTKLPDILSDNMCLQQSAEVKIWGWDIPGQKVFVNSSWGKQSQTITDKEGKWLIHIKTPKAGKIGGIKVTGSTQQTIENIAFGEVWLCSGQSNMERELGLRNGQKPIINFWEEAKKANYPNIRMFKVATVASEIPLNNCQGKWVVCNPETVFKFSAVGYFYAQAIHENLSVPVGLIQSSRGGTPVEAWTPKTGIHEGLHEKYKNFETSFQKDRDEYNSALNDFKSGLISEFPDIPESVDRLKNKYRKLSVLYNGMISPLTNYTIKGAIWYQGEANVPYWEDYKTVFPSMITSWRKQWSIGDFPFYFVQIPPYDYNDKYGMPFGMPKIVEAQCEALKLPNTGVAATQDIGTFYDIHPPHKKEVGRRLSLIALHKTYNKTDVVYAVPFLSSYKNEGESMVLQIETPGSELYLLSAAIGGIWAFHIAGENKIFYPAKVKQDGNKIQLSSSKVEHPVAVRYNWANNANATIYNKQGLPALPFRTDDWDEVFYGE</sequence>
<dbReference type="InterPro" id="IPR005181">
    <property type="entry name" value="SASA"/>
</dbReference>
<proteinExistence type="predicted"/>
<dbReference type="SUPFAM" id="SSF52266">
    <property type="entry name" value="SGNH hydrolase"/>
    <property type="match status" value="1"/>
</dbReference>
<feature type="signal peptide" evidence="2">
    <location>
        <begin position="1"/>
        <end position="18"/>
    </location>
</feature>
<dbReference type="InterPro" id="IPR036514">
    <property type="entry name" value="SGNH_hydro_sf"/>
</dbReference>
<evidence type="ECO:0000313" key="4">
    <source>
        <dbReference type="EMBL" id="KQC28682.1"/>
    </source>
</evidence>
<evidence type="ECO:0000259" key="3">
    <source>
        <dbReference type="Pfam" id="PF03629"/>
    </source>
</evidence>
<dbReference type="Gene3D" id="3.40.50.1110">
    <property type="entry name" value="SGNH hydrolase"/>
    <property type="match status" value="1"/>
</dbReference>
<feature type="domain" description="Sialate O-acetylesterase" evidence="3">
    <location>
        <begin position="263"/>
        <end position="371"/>
    </location>
</feature>
<organism evidence="4 5">
    <name type="scientific">Flagellimonas eckloniae</name>
    <dbReference type="NCBI Taxonomy" id="346185"/>
    <lineage>
        <taxon>Bacteria</taxon>
        <taxon>Pseudomonadati</taxon>
        <taxon>Bacteroidota</taxon>
        <taxon>Flavobacteriia</taxon>
        <taxon>Flavobacteriales</taxon>
        <taxon>Flavobacteriaceae</taxon>
        <taxon>Flagellimonas</taxon>
    </lineage>
</organism>
<name>A0A0Q1CDB2_9FLAO</name>
<reference evidence="4 5" key="1">
    <citation type="submission" date="2015-04" db="EMBL/GenBank/DDBJ databases">
        <title>Complete genome of flavobacterium.</title>
        <authorList>
            <person name="Kwon Y.M."/>
            <person name="Kim S.-J."/>
        </authorList>
    </citation>
    <scope>NUCLEOTIDE SEQUENCE [LARGE SCALE GENOMIC DNA]</scope>
    <source>
        <strain evidence="4 5">DK169</strain>
    </source>
</reference>
<comment type="caution">
    <text evidence="4">The sequence shown here is derived from an EMBL/GenBank/DDBJ whole genome shotgun (WGS) entry which is preliminary data.</text>
</comment>
<protein>
    <recommendedName>
        <fullName evidence="3">Sialate O-acetylesterase domain-containing protein</fullName>
    </recommendedName>
</protein>